<accession>A0A931G185</accession>
<comment type="caution">
    <text evidence="2">The sequence shown here is derived from an EMBL/GenBank/DDBJ whole genome shotgun (WGS) entry which is preliminary data.</text>
</comment>
<dbReference type="EMBL" id="JADQTO010000012">
    <property type="protein sequence ID" value="MBG0564871.1"/>
    <property type="molecule type" value="Genomic_DNA"/>
</dbReference>
<feature type="region of interest" description="Disordered" evidence="1">
    <location>
        <begin position="1"/>
        <end position="20"/>
    </location>
</feature>
<protein>
    <submittedName>
        <fullName evidence="2">Uncharacterized protein</fullName>
    </submittedName>
</protein>
<organism evidence="2 3">
    <name type="scientific">Actinoplanes aureus</name>
    <dbReference type="NCBI Taxonomy" id="2792083"/>
    <lineage>
        <taxon>Bacteria</taxon>
        <taxon>Bacillati</taxon>
        <taxon>Actinomycetota</taxon>
        <taxon>Actinomycetes</taxon>
        <taxon>Micromonosporales</taxon>
        <taxon>Micromonosporaceae</taxon>
        <taxon>Actinoplanes</taxon>
    </lineage>
</organism>
<evidence type="ECO:0000256" key="1">
    <source>
        <dbReference type="SAM" id="MobiDB-lite"/>
    </source>
</evidence>
<keyword evidence="3" id="KW-1185">Reference proteome</keyword>
<evidence type="ECO:0000313" key="3">
    <source>
        <dbReference type="Proteomes" id="UP000598146"/>
    </source>
</evidence>
<sequence>MLSEENKAPARSRRNSLPAGPATLSMIRRSVLVNPEQALRTLHRRDDWEPPVRALLLAETHLRLHCVTADDQGFHLREAFGAAQSAQALTVVTGVADERLFAASAVVADIACCAGDPAAVAECTEYFKLAAAVHDEVRAYCAAAMRAVAQFHWLDCVAGRALLESVHRRCLDWADGADFAQMVADTLTVMALACDGSGYRLDPRAWAPVPGGMLHPEVLHPPARYLTSRLRRRMPAHTCGAASPPAV</sequence>
<proteinExistence type="predicted"/>
<dbReference type="Proteomes" id="UP000598146">
    <property type="component" value="Unassembled WGS sequence"/>
</dbReference>
<reference evidence="2" key="1">
    <citation type="submission" date="2020-11" db="EMBL/GenBank/DDBJ databases">
        <title>Isolation and identification of active actinomycetes.</title>
        <authorList>
            <person name="Sun X."/>
        </authorList>
    </citation>
    <scope>NUCLEOTIDE SEQUENCE</scope>
    <source>
        <strain evidence="2">NEAU-A11</strain>
    </source>
</reference>
<gene>
    <name evidence="2" type="ORF">I4J89_25810</name>
</gene>
<name>A0A931G185_9ACTN</name>
<dbReference type="RefSeq" id="WP_196416640.1">
    <property type="nucleotide sequence ID" value="NZ_JADQTO010000012.1"/>
</dbReference>
<evidence type="ECO:0000313" key="2">
    <source>
        <dbReference type="EMBL" id="MBG0564871.1"/>
    </source>
</evidence>
<dbReference type="AlphaFoldDB" id="A0A931G185"/>